<gene>
    <name evidence="5" type="ORF">C4D60_Mb04t37000</name>
</gene>
<feature type="compositionally biased region" description="Basic and acidic residues" evidence="4">
    <location>
        <begin position="223"/>
        <end position="232"/>
    </location>
</feature>
<dbReference type="GO" id="GO:1990904">
    <property type="term" value="C:ribonucleoprotein complex"/>
    <property type="evidence" value="ECO:0007669"/>
    <property type="project" value="UniProtKB-KW"/>
</dbReference>
<dbReference type="GO" id="GO:0005840">
    <property type="term" value="C:ribosome"/>
    <property type="evidence" value="ECO:0007669"/>
    <property type="project" value="UniProtKB-KW"/>
</dbReference>
<evidence type="ECO:0000256" key="1">
    <source>
        <dbReference type="ARBA" id="ARBA00008427"/>
    </source>
</evidence>
<dbReference type="PANTHER" id="PTHR20981">
    <property type="entry name" value="60S RIBOSOMAL PROTEIN L21"/>
    <property type="match status" value="1"/>
</dbReference>
<feature type="region of interest" description="Disordered" evidence="4">
    <location>
        <begin position="223"/>
        <end position="255"/>
    </location>
</feature>
<accession>A0A4S8KHF4</accession>
<dbReference type="FunFam" id="2.30.30.70:FF:000001">
    <property type="entry name" value="60S ribosomal protein L21"/>
    <property type="match status" value="1"/>
</dbReference>
<proteinExistence type="inferred from homology"/>
<keyword evidence="3" id="KW-0687">Ribonucleoprotein</keyword>
<dbReference type="SUPFAM" id="SSF50104">
    <property type="entry name" value="Translation proteins SH3-like domain"/>
    <property type="match status" value="1"/>
</dbReference>
<dbReference type="Pfam" id="PF01157">
    <property type="entry name" value="Ribosomal_L21e"/>
    <property type="match status" value="1"/>
</dbReference>
<dbReference type="EMBL" id="PYDT01000001">
    <property type="protein sequence ID" value="THU74777.1"/>
    <property type="molecule type" value="Genomic_DNA"/>
</dbReference>
<dbReference type="FunFam" id="6.10.250.3260:FF:000002">
    <property type="entry name" value="60S ribosomal protein L21"/>
    <property type="match status" value="1"/>
</dbReference>
<dbReference type="InterPro" id="IPR001147">
    <property type="entry name" value="Ribosomal_eL21"/>
</dbReference>
<evidence type="ECO:0000256" key="2">
    <source>
        <dbReference type="ARBA" id="ARBA00022980"/>
    </source>
</evidence>
<dbReference type="Proteomes" id="UP000317650">
    <property type="component" value="Chromosome 4"/>
</dbReference>
<sequence>MPAGHVLRSRTRDLFSRPFRKKGYIPLTTYLRTYRIGDYVEIKVNGAVHKGMPHKFYHGRTGKVWNVTKRAVGVEVNKQERLFLFRSLDNLVYVKEGCWDKFYRRRKLKKQEPLAGNLHIGKSSRKFCASMCVAGVHDNSRSCRAQLCGLTNSRSCNGWSLMNCPAYSGSVGFHFMPIDGGTKFSTSRSAIRSSRKGSMSAWSMCSRPGPREDFRSRVKKNDQLKAEAKARGDVISTKRQPEGPKPGFMVEGATPETVTPIPYDVVNDLKGGY</sequence>
<dbReference type="InterPro" id="IPR018259">
    <property type="entry name" value="Ribosomal_eL21_CS"/>
</dbReference>
<dbReference type="Gene3D" id="2.30.30.70">
    <property type="entry name" value="Ribosomal protein L21"/>
    <property type="match status" value="1"/>
</dbReference>
<evidence type="ECO:0000256" key="4">
    <source>
        <dbReference type="SAM" id="MobiDB-lite"/>
    </source>
</evidence>
<dbReference type="PROSITE" id="PS01171">
    <property type="entry name" value="RIBOSOMAL_L21E"/>
    <property type="match status" value="1"/>
</dbReference>
<dbReference type="AlphaFoldDB" id="A0A4S8KHF4"/>
<dbReference type="STRING" id="52838.A0A4S8KHF4"/>
<evidence type="ECO:0000313" key="6">
    <source>
        <dbReference type="Proteomes" id="UP000317650"/>
    </source>
</evidence>
<comment type="similarity">
    <text evidence="1">Belongs to the eukaryotic ribosomal protein eL21 family.</text>
</comment>
<organism evidence="5 6">
    <name type="scientific">Musa balbisiana</name>
    <name type="common">Banana</name>
    <dbReference type="NCBI Taxonomy" id="52838"/>
    <lineage>
        <taxon>Eukaryota</taxon>
        <taxon>Viridiplantae</taxon>
        <taxon>Streptophyta</taxon>
        <taxon>Embryophyta</taxon>
        <taxon>Tracheophyta</taxon>
        <taxon>Spermatophyta</taxon>
        <taxon>Magnoliopsida</taxon>
        <taxon>Liliopsida</taxon>
        <taxon>Zingiberales</taxon>
        <taxon>Musaceae</taxon>
        <taxon>Musa</taxon>
    </lineage>
</organism>
<protein>
    <recommendedName>
        <fullName evidence="7">60S ribosomal protein L21</fullName>
    </recommendedName>
</protein>
<dbReference type="InterPro" id="IPR008991">
    <property type="entry name" value="Translation_prot_SH3-like_sf"/>
</dbReference>
<keyword evidence="2" id="KW-0689">Ribosomal protein</keyword>
<dbReference type="Gene3D" id="6.10.250.3260">
    <property type="match status" value="1"/>
</dbReference>
<reference evidence="5 6" key="1">
    <citation type="journal article" date="2019" name="Nat. Plants">
        <title>Genome sequencing of Musa balbisiana reveals subgenome evolution and function divergence in polyploid bananas.</title>
        <authorList>
            <person name="Yao X."/>
        </authorList>
    </citation>
    <scope>NUCLEOTIDE SEQUENCE [LARGE SCALE GENOMIC DNA]</scope>
    <source>
        <strain evidence="6">cv. DH-PKW</strain>
        <tissue evidence="5">Leaves</tissue>
    </source>
</reference>
<evidence type="ECO:0000256" key="3">
    <source>
        <dbReference type="ARBA" id="ARBA00023274"/>
    </source>
</evidence>
<evidence type="ECO:0000313" key="5">
    <source>
        <dbReference type="EMBL" id="THU74777.1"/>
    </source>
</evidence>
<dbReference type="GO" id="GO:0003735">
    <property type="term" value="F:structural constituent of ribosome"/>
    <property type="evidence" value="ECO:0007669"/>
    <property type="project" value="InterPro"/>
</dbReference>
<keyword evidence="6" id="KW-1185">Reference proteome</keyword>
<comment type="caution">
    <text evidence="5">The sequence shown here is derived from an EMBL/GenBank/DDBJ whole genome shotgun (WGS) entry which is preliminary data.</text>
</comment>
<evidence type="ECO:0008006" key="7">
    <source>
        <dbReference type="Google" id="ProtNLM"/>
    </source>
</evidence>
<name>A0A4S8KHF4_MUSBA</name>
<dbReference type="GO" id="GO:0006412">
    <property type="term" value="P:translation"/>
    <property type="evidence" value="ECO:0007669"/>
    <property type="project" value="InterPro"/>
</dbReference>
<dbReference type="InterPro" id="IPR036948">
    <property type="entry name" value="Ribosomal_eL21_sf"/>
</dbReference>